<gene>
    <name evidence="3" type="ORF">BHK98_01765</name>
</gene>
<keyword evidence="2" id="KW-0812">Transmembrane</keyword>
<protein>
    <submittedName>
        <fullName evidence="3">Uncharacterized protein</fullName>
    </submittedName>
</protein>
<evidence type="ECO:0000313" key="4">
    <source>
        <dbReference type="Proteomes" id="UP000187404"/>
    </source>
</evidence>
<dbReference type="EMBL" id="MJIE01000001">
    <property type="protein sequence ID" value="OLR54918.1"/>
    <property type="molecule type" value="Genomic_DNA"/>
</dbReference>
<evidence type="ECO:0000256" key="2">
    <source>
        <dbReference type="SAM" id="Phobius"/>
    </source>
</evidence>
<proteinExistence type="predicted"/>
<dbReference type="Proteomes" id="UP000187404">
    <property type="component" value="Unassembled WGS sequence"/>
</dbReference>
<name>A0A1Q9JFE9_9FIRM</name>
<keyword evidence="4" id="KW-1185">Reference proteome</keyword>
<dbReference type="STRING" id="1261640.BHK98_01765"/>
<organism evidence="3 4">
    <name type="scientific">Hornefia porci</name>
    <dbReference type="NCBI Taxonomy" id="2652292"/>
    <lineage>
        <taxon>Bacteria</taxon>
        <taxon>Bacillati</taxon>
        <taxon>Bacillota</taxon>
        <taxon>Clostridia</taxon>
        <taxon>Peptostreptococcales</taxon>
        <taxon>Anaerovoracaceae</taxon>
        <taxon>Hornefia</taxon>
    </lineage>
</organism>
<dbReference type="RefSeq" id="WP_075711937.1">
    <property type="nucleotide sequence ID" value="NZ_MJIE01000001.1"/>
</dbReference>
<comment type="caution">
    <text evidence="3">The sequence shown here is derived from an EMBL/GenBank/DDBJ whole genome shotgun (WGS) entry which is preliminary data.</text>
</comment>
<dbReference type="AlphaFoldDB" id="A0A1Q9JFE9"/>
<reference evidence="3 4" key="1">
    <citation type="journal article" date="2016" name="Appl. Environ. Microbiol.">
        <title>Function and Phylogeny of Bacterial Butyryl Coenzyme A:Acetate Transferases and Their Diversity in the Proximal Colon of Swine.</title>
        <authorList>
            <person name="Trachsel J."/>
            <person name="Bayles D.O."/>
            <person name="Looft T."/>
            <person name="Levine U.Y."/>
            <person name="Allen H.K."/>
        </authorList>
    </citation>
    <scope>NUCLEOTIDE SEQUENCE [LARGE SCALE GENOMIC DNA]</scope>
    <source>
        <strain evidence="3 4">68-3-10</strain>
    </source>
</reference>
<evidence type="ECO:0000313" key="3">
    <source>
        <dbReference type="EMBL" id="OLR54918.1"/>
    </source>
</evidence>
<accession>A0A1Q9JFE9</accession>
<feature type="transmembrane region" description="Helical" evidence="2">
    <location>
        <begin position="12"/>
        <end position="34"/>
    </location>
</feature>
<feature type="region of interest" description="Disordered" evidence="1">
    <location>
        <begin position="36"/>
        <end position="60"/>
    </location>
</feature>
<keyword evidence="2" id="KW-0472">Membrane</keyword>
<sequence length="60" mass="6868">MSLSNGFQGFTSIGITFFIFLCIGMLYVVVNHLLRRKRPGSGPRPEKNGASRDRKRKKKR</sequence>
<evidence type="ECO:0000256" key="1">
    <source>
        <dbReference type="SAM" id="MobiDB-lite"/>
    </source>
</evidence>
<keyword evidence="2" id="KW-1133">Transmembrane helix</keyword>